<dbReference type="AlphaFoldDB" id="A0A2A7S2A9"/>
<gene>
    <name evidence="2" type="ORF">CRM94_23810</name>
</gene>
<evidence type="ECO:0000259" key="1">
    <source>
        <dbReference type="Pfam" id="PF03551"/>
    </source>
</evidence>
<sequence>MKTQLKKGALDMCVLAVLARGDNYAHAVVSTLSSAMALSEGTIYPLMRRLQAAGCVTTYLVESASGPSRKYYSLTGVGRRRLRDMEAQWRGFVAEVDSVLASRTPRQVASRGPGVAGA</sequence>
<evidence type="ECO:0000313" key="3">
    <source>
        <dbReference type="Proteomes" id="UP000220629"/>
    </source>
</evidence>
<dbReference type="InterPro" id="IPR036388">
    <property type="entry name" value="WH-like_DNA-bd_sf"/>
</dbReference>
<evidence type="ECO:0000313" key="2">
    <source>
        <dbReference type="EMBL" id="PEH37549.1"/>
    </source>
</evidence>
<comment type="caution">
    <text evidence="2">The sequence shown here is derived from an EMBL/GenBank/DDBJ whole genome shotgun (WGS) entry which is preliminary data.</text>
</comment>
<dbReference type="Pfam" id="PF03551">
    <property type="entry name" value="PadR"/>
    <property type="match status" value="1"/>
</dbReference>
<dbReference type="SUPFAM" id="SSF46785">
    <property type="entry name" value="Winged helix' DNA-binding domain"/>
    <property type="match status" value="1"/>
</dbReference>
<dbReference type="RefSeq" id="WP_098153810.1">
    <property type="nucleotide sequence ID" value="NZ_CADEWA010000037.1"/>
</dbReference>
<dbReference type="InterPro" id="IPR036390">
    <property type="entry name" value="WH_DNA-bd_sf"/>
</dbReference>
<dbReference type="PANTHER" id="PTHR33169">
    <property type="entry name" value="PADR-FAMILY TRANSCRIPTIONAL REGULATOR"/>
    <property type="match status" value="1"/>
</dbReference>
<reference evidence="3" key="1">
    <citation type="submission" date="2017-09" db="EMBL/GenBank/DDBJ databases">
        <title>FDA dAtabase for Regulatory Grade micrObial Sequences (FDA-ARGOS): Supporting development and validation of Infectious Disease Dx tests.</title>
        <authorList>
            <person name="Minogue T."/>
            <person name="Wolcott M."/>
            <person name="Wasieloski L."/>
            <person name="Aguilar W."/>
            <person name="Moore D."/>
            <person name="Tallon L."/>
            <person name="Sadzewicz L."/>
            <person name="Ott S."/>
            <person name="Zhao X."/>
            <person name="Nagaraj S."/>
            <person name="Vavikolanu K."/>
            <person name="Aluvathingal J."/>
            <person name="Nadendla S."/>
            <person name="Sichtig H."/>
        </authorList>
    </citation>
    <scope>NUCLEOTIDE SEQUENCE [LARGE SCALE GENOMIC DNA]</scope>
    <source>
        <strain evidence="3">FDAARGOS_390</strain>
    </source>
</reference>
<dbReference type="InterPro" id="IPR052509">
    <property type="entry name" value="Metal_resp_DNA-bind_regulator"/>
</dbReference>
<dbReference type="PANTHER" id="PTHR33169:SF24">
    <property type="entry name" value="TRANSCRIPTIONAL REGULATOR, PADR FAMILY"/>
    <property type="match status" value="1"/>
</dbReference>
<organism evidence="2 3">
    <name type="scientific">Burkholderia gladioli</name>
    <name type="common">Pseudomonas marginata</name>
    <name type="synonym">Phytomonas marginata</name>
    <dbReference type="NCBI Taxonomy" id="28095"/>
    <lineage>
        <taxon>Bacteria</taxon>
        <taxon>Pseudomonadati</taxon>
        <taxon>Pseudomonadota</taxon>
        <taxon>Betaproteobacteria</taxon>
        <taxon>Burkholderiales</taxon>
        <taxon>Burkholderiaceae</taxon>
        <taxon>Burkholderia</taxon>
    </lineage>
</organism>
<proteinExistence type="predicted"/>
<dbReference type="InterPro" id="IPR005149">
    <property type="entry name" value="Tscrpt_reg_PadR_N"/>
</dbReference>
<protein>
    <submittedName>
        <fullName evidence="2">PadR family transcriptional regulator</fullName>
    </submittedName>
</protein>
<name>A0A2A7S2A9_BURGA</name>
<dbReference type="EMBL" id="PDDY01000004">
    <property type="protein sequence ID" value="PEH37549.1"/>
    <property type="molecule type" value="Genomic_DNA"/>
</dbReference>
<dbReference type="Gene3D" id="1.10.10.10">
    <property type="entry name" value="Winged helix-like DNA-binding domain superfamily/Winged helix DNA-binding domain"/>
    <property type="match status" value="1"/>
</dbReference>
<accession>A0A2A7S2A9</accession>
<feature type="domain" description="Transcription regulator PadR N-terminal" evidence="1">
    <location>
        <begin position="14"/>
        <end position="83"/>
    </location>
</feature>
<dbReference type="Proteomes" id="UP000220629">
    <property type="component" value="Unassembled WGS sequence"/>
</dbReference>